<feature type="chain" id="PRO_5045436724" description="VacJ family lipoprotein" evidence="3">
    <location>
        <begin position="21"/>
        <end position="277"/>
    </location>
</feature>
<dbReference type="Pfam" id="PF04333">
    <property type="entry name" value="MlaA"/>
    <property type="match status" value="1"/>
</dbReference>
<evidence type="ECO:0000313" key="4">
    <source>
        <dbReference type="EMBL" id="GLQ06579.1"/>
    </source>
</evidence>
<dbReference type="InterPro" id="IPR007428">
    <property type="entry name" value="MlaA"/>
</dbReference>
<protein>
    <recommendedName>
        <fullName evidence="6">VacJ family lipoprotein</fullName>
    </recommendedName>
</protein>
<reference evidence="4" key="1">
    <citation type="journal article" date="2014" name="Int. J. Syst. Evol. Microbiol.">
        <title>Complete genome of a new Firmicutes species belonging to the dominant human colonic microbiota ('Ruminococcus bicirculans') reveals two chromosomes and a selective capacity to utilize plant glucans.</title>
        <authorList>
            <consortium name="NISC Comparative Sequencing Program"/>
            <person name="Wegmann U."/>
            <person name="Louis P."/>
            <person name="Goesmann A."/>
            <person name="Henrissat B."/>
            <person name="Duncan S.H."/>
            <person name="Flint H.J."/>
        </authorList>
    </citation>
    <scope>NUCLEOTIDE SEQUENCE</scope>
    <source>
        <strain evidence="4">NBRC 103408</strain>
    </source>
</reference>
<evidence type="ECO:0000256" key="3">
    <source>
        <dbReference type="SAM" id="SignalP"/>
    </source>
</evidence>
<dbReference type="PRINTS" id="PR01805">
    <property type="entry name" value="VACJLIPOPROT"/>
</dbReference>
<dbReference type="EMBL" id="BSNF01000006">
    <property type="protein sequence ID" value="GLQ06579.1"/>
    <property type="molecule type" value="Genomic_DNA"/>
</dbReference>
<evidence type="ECO:0000256" key="2">
    <source>
        <dbReference type="ARBA" id="ARBA00022729"/>
    </source>
</evidence>
<sequence>MLTGAVALSLVGLTGTAATAQDTESSTMMYQDVYDPIEPLNRYFFDVNNALDALFLKPVAHIYRDAVPDGVKDSVSNFLTNLSQPIYFINNVAQGDLDGAGNNMGAFFTNTFLGVGGLFDVAQLETEDEDLGQTFAVWGVPEGPYLVLPVFGPNTTREAVGSVGEYFIDPANMVAEHHDIDNFRIYRTGAHAIDFRYQSLDSVDDIERNSIDFYAAIRSLYRQNRKNLLMDGNEEATPLPDISFDFEEDDAPGAARKVSNLFIDDTGTDAQASTGLN</sequence>
<feature type="signal peptide" evidence="3">
    <location>
        <begin position="1"/>
        <end position="20"/>
    </location>
</feature>
<organism evidence="4 5">
    <name type="scientific">Sneathiella chinensis</name>
    <dbReference type="NCBI Taxonomy" id="349750"/>
    <lineage>
        <taxon>Bacteria</taxon>
        <taxon>Pseudomonadati</taxon>
        <taxon>Pseudomonadota</taxon>
        <taxon>Alphaproteobacteria</taxon>
        <taxon>Sneathiellales</taxon>
        <taxon>Sneathiellaceae</taxon>
        <taxon>Sneathiella</taxon>
    </lineage>
</organism>
<dbReference type="PANTHER" id="PTHR30035:SF3">
    <property type="entry name" value="INTERMEMBRANE PHOSPHOLIPID TRANSPORT SYSTEM LIPOPROTEIN MLAA"/>
    <property type="match status" value="1"/>
</dbReference>
<dbReference type="Proteomes" id="UP001161409">
    <property type="component" value="Unassembled WGS sequence"/>
</dbReference>
<comment type="similarity">
    <text evidence="1">Belongs to the MlaA family.</text>
</comment>
<keyword evidence="2 3" id="KW-0732">Signal</keyword>
<accession>A0ABQ5U5M6</accession>
<proteinExistence type="inferred from homology"/>
<reference evidence="4" key="2">
    <citation type="submission" date="2023-01" db="EMBL/GenBank/DDBJ databases">
        <title>Draft genome sequence of Sneathiella chinensis strain NBRC 103408.</title>
        <authorList>
            <person name="Sun Q."/>
            <person name="Mori K."/>
        </authorList>
    </citation>
    <scope>NUCLEOTIDE SEQUENCE</scope>
    <source>
        <strain evidence="4">NBRC 103408</strain>
    </source>
</reference>
<evidence type="ECO:0008006" key="6">
    <source>
        <dbReference type="Google" id="ProtNLM"/>
    </source>
</evidence>
<dbReference type="PANTHER" id="PTHR30035">
    <property type="entry name" value="LIPOPROTEIN VACJ-RELATED"/>
    <property type="match status" value="1"/>
</dbReference>
<evidence type="ECO:0000313" key="5">
    <source>
        <dbReference type="Proteomes" id="UP001161409"/>
    </source>
</evidence>
<comment type="caution">
    <text evidence="4">The sequence shown here is derived from an EMBL/GenBank/DDBJ whole genome shotgun (WGS) entry which is preliminary data.</text>
</comment>
<gene>
    <name evidence="4" type="ORF">GCM10007924_18000</name>
</gene>
<evidence type="ECO:0000256" key="1">
    <source>
        <dbReference type="ARBA" id="ARBA00010634"/>
    </source>
</evidence>
<name>A0ABQ5U5M6_9PROT</name>
<keyword evidence="5" id="KW-1185">Reference proteome</keyword>